<dbReference type="Pfam" id="PF02535">
    <property type="entry name" value="Zip"/>
    <property type="match status" value="1"/>
</dbReference>
<keyword evidence="4 5" id="KW-0472">Membrane</keyword>
<feature type="transmembrane region" description="Helical" evidence="5">
    <location>
        <begin position="143"/>
        <end position="167"/>
    </location>
</feature>
<dbReference type="NCBIfam" id="NF003243">
    <property type="entry name" value="PRK04201.1"/>
    <property type="match status" value="1"/>
</dbReference>
<feature type="transmembrane region" description="Helical" evidence="5">
    <location>
        <begin position="238"/>
        <end position="257"/>
    </location>
</feature>
<evidence type="ECO:0000313" key="7">
    <source>
        <dbReference type="Proteomes" id="UP000749471"/>
    </source>
</evidence>
<protein>
    <submittedName>
        <fullName evidence="6">Zinc transporter ZupT</fullName>
    </submittedName>
</protein>
<comment type="caution">
    <text evidence="6">The sequence shown here is derived from an EMBL/GenBank/DDBJ whole genome shotgun (WGS) entry which is preliminary data.</text>
</comment>
<proteinExistence type="predicted"/>
<feature type="transmembrane region" description="Helical" evidence="5">
    <location>
        <begin position="205"/>
        <end position="226"/>
    </location>
</feature>
<feature type="transmembrane region" description="Helical" evidence="5">
    <location>
        <begin position="6"/>
        <end position="30"/>
    </location>
</feature>
<dbReference type="RefSeq" id="WP_216516800.1">
    <property type="nucleotide sequence ID" value="NZ_JAHLPM010000002.1"/>
</dbReference>
<organism evidence="6 7">
    <name type="scientific">Tissierella simiarum</name>
    <dbReference type="NCBI Taxonomy" id="2841534"/>
    <lineage>
        <taxon>Bacteria</taxon>
        <taxon>Bacillati</taxon>
        <taxon>Bacillota</taxon>
        <taxon>Tissierellia</taxon>
        <taxon>Tissierellales</taxon>
        <taxon>Tissierellaceae</taxon>
        <taxon>Tissierella</taxon>
    </lineage>
</organism>
<accession>A0ABS6E2D5</accession>
<comment type="subcellular location">
    <subcellularLocation>
        <location evidence="1">Membrane</location>
        <topology evidence="1">Multi-pass membrane protein</topology>
    </subcellularLocation>
</comment>
<evidence type="ECO:0000256" key="4">
    <source>
        <dbReference type="ARBA" id="ARBA00023136"/>
    </source>
</evidence>
<dbReference type="PANTHER" id="PTHR11040:SF205">
    <property type="entry name" value="ZINC TRANSPORTER ZUPT"/>
    <property type="match status" value="1"/>
</dbReference>
<name>A0ABS6E2D5_9FIRM</name>
<sequence>MITKNVLLSFGLTLIVGLSMAVGSGLSFFIKRNNKRFLSLALSFSAGIMIYVSFMEIYPEGKELIEAQLGEHKGTWIALLGFFGGMLLTAAIEKIVHIFDGHHHHDHGDHLSKLGLMSAVAIAVHNIPEGLALFTAGLKDISIAIPIAVAVVIHNIPLSIAISVPIYYSTGNKGKAFTYSLLVGLCQPAGAVIGYLLLSKFFNDITFGILFTIVAGIMVFVSLDELLPTSQKYEDHHLSVYSAIVGMIVMAISLGIFSH</sequence>
<keyword evidence="7" id="KW-1185">Reference proteome</keyword>
<dbReference type="Proteomes" id="UP000749471">
    <property type="component" value="Unassembled WGS sequence"/>
</dbReference>
<evidence type="ECO:0000313" key="6">
    <source>
        <dbReference type="EMBL" id="MBU5437071.1"/>
    </source>
</evidence>
<feature type="transmembrane region" description="Helical" evidence="5">
    <location>
        <begin position="37"/>
        <end position="54"/>
    </location>
</feature>
<gene>
    <name evidence="6" type="primary">zupT</name>
    <name evidence="6" type="ORF">KQI42_03555</name>
</gene>
<dbReference type="EMBL" id="JAHLPM010000002">
    <property type="protein sequence ID" value="MBU5437071.1"/>
    <property type="molecule type" value="Genomic_DNA"/>
</dbReference>
<evidence type="ECO:0000256" key="3">
    <source>
        <dbReference type="ARBA" id="ARBA00022989"/>
    </source>
</evidence>
<feature type="transmembrane region" description="Helical" evidence="5">
    <location>
        <begin position="74"/>
        <end position="93"/>
    </location>
</feature>
<evidence type="ECO:0000256" key="2">
    <source>
        <dbReference type="ARBA" id="ARBA00022692"/>
    </source>
</evidence>
<reference evidence="6 7" key="1">
    <citation type="submission" date="2021-06" db="EMBL/GenBank/DDBJ databases">
        <authorList>
            <person name="Sun Q."/>
            <person name="Li D."/>
        </authorList>
    </citation>
    <scope>NUCLEOTIDE SEQUENCE [LARGE SCALE GENOMIC DNA]</scope>
    <source>
        <strain evidence="6 7">MSJ-40</strain>
    </source>
</reference>
<keyword evidence="2 5" id="KW-0812">Transmembrane</keyword>
<evidence type="ECO:0000256" key="5">
    <source>
        <dbReference type="SAM" id="Phobius"/>
    </source>
</evidence>
<dbReference type="InterPro" id="IPR003689">
    <property type="entry name" value="ZIP"/>
</dbReference>
<dbReference type="PANTHER" id="PTHR11040">
    <property type="entry name" value="ZINC/IRON TRANSPORTER"/>
    <property type="match status" value="1"/>
</dbReference>
<feature type="transmembrane region" description="Helical" evidence="5">
    <location>
        <begin position="179"/>
        <end position="199"/>
    </location>
</feature>
<evidence type="ECO:0000256" key="1">
    <source>
        <dbReference type="ARBA" id="ARBA00004141"/>
    </source>
</evidence>
<keyword evidence="3 5" id="KW-1133">Transmembrane helix</keyword>